<evidence type="ECO:0000313" key="2">
    <source>
        <dbReference type="Proteomes" id="UP000253729"/>
    </source>
</evidence>
<dbReference type="GeneID" id="38133436"/>
<accession>A0A3F3QDE9</accession>
<dbReference type="EMBL" id="KZ852036">
    <property type="protein sequence ID" value="RDH37157.1"/>
    <property type="molecule type" value="Genomic_DNA"/>
</dbReference>
<protein>
    <submittedName>
        <fullName evidence="1">Uncharacterized protein</fullName>
    </submittedName>
</protein>
<evidence type="ECO:0000313" key="1">
    <source>
        <dbReference type="EMBL" id="RDH37157.1"/>
    </source>
</evidence>
<dbReference type="AlphaFoldDB" id="A0A3F3QDE9"/>
<gene>
    <name evidence="1" type="ORF">BDQ94DRAFT_137583</name>
</gene>
<dbReference type="RefSeq" id="XP_026630179.1">
    <property type="nucleotide sequence ID" value="XM_026765080.1"/>
</dbReference>
<reference evidence="1 2" key="1">
    <citation type="submission" date="2018-07" db="EMBL/GenBank/DDBJ databases">
        <title>The genomes of Aspergillus section Nigri reveals drivers in fungal speciation.</title>
        <authorList>
            <consortium name="DOE Joint Genome Institute"/>
            <person name="Vesth T.C."/>
            <person name="Nybo J."/>
            <person name="Theobald S."/>
            <person name="Brandl J."/>
            <person name="Frisvad J.C."/>
            <person name="Nielsen K.F."/>
            <person name="Lyhne E.K."/>
            <person name="Kogle M.E."/>
            <person name="Kuo A."/>
            <person name="Riley R."/>
            <person name="Clum A."/>
            <person name="Nolan M."/>
            <person name="Lipzen A."/>
            <person name="Salamov A."/>
            <person name="Henrissat B."/>
            <person name="Wiebenga A."/>
            <person name="De vries R.P."/>
            <person name="Grigoriev I.V."/>
            <person name="Mortensen U.H."/>
            <person name="Andersen M.R."/>
            <person name="Baker S.E."/>
        </authorList>
    </citation>
    <scope>NUCLEOTIDE SEQUENCE [LARGE SCALE GENOMIC DNA]</scope>
    <source>
        <strain evidence="1 2">CBS 139.54b</strain>
    </source>
</reference>
<proteinExistence type="predicted"/>
<organism evidence="1 2">
    <name type="scientific">Aspergillus welwitschiae</name>
    <dbReference type="NCBI Taxonomy" id="1341132"/>
    <lineage>
        <taxon>Eukaryota</taxon>
        <taxon>Fungi</taxon>
        <taxon>Dikarya</taxon>
        <taxon>Ascomycota</taxon>
        <taxon>Pezizomycotina</taxon>
        <taxon>Eurotiomycetes</taxon>
        <taxon>Eurotiomycetidae</taxon>
        <taxon>Eurotiales</taxon>
        <taxon>Aspergillaceae</taxon>
        <taxon>Aspergillus</taxon>
        <taxon>Aspergillus subgen. Circumdati</taxon>
    </lineage>
</organism>
<keyword evidence="2" id="KW-1185">Reference proteome</keyword>
<sequence>MHLALWAELDHWAARATSRTIGGMPMCDAAGRRGRRGRGCGCVWERLRKRLCRSRGPSSTESTPWCHRPRFHRASCKRAK</sequence>
<dbReference type="Proteomes" id="UP000253729">
    <property type="component" value="Unassembled WGS sequence"/>
</dbReference>
<name>A0A3F3QDE9_9EURO</name>